<organism evidence="2 3">
    <name type="scientific">Stentor coeruleus</name>
    <dbReference type="NCBI Taxonomy" id="5963"/>
    <lineage>
        <taxon>Eukaryota</taxon>
        <taxon>Sar</taxon>
        <taxon>Alveolata</taxon>
        <taxon>Ciliophora</taxon>
        <taxon>Postciliodesmatophora</taxon>
        <taxon>Heterotrichea</taxon>
        <taxon>Heterotrichida</taxon>
        <taxon>Stentoridae</taxon>
        <taxon>Stentor</taxon>
    </lineage>
</organism>
<keyword evidence="3" id="KW-1185">Reference proteome</keyword>
<evidence type="ECO:0000313" key="3">
    <source>
        <dbReference type="Proteomes" id="UP000187209"/>
    </source>
</evidence>
<dbReference type="InterPro" id="IPR010736">
    <property type="entry name" value="SHIPPO-rpt"/>
</dbReference>
<dbReference type="Proteomes" id="UP000187209">
    <property type="component" value="Unassembled WGS sequence"/>
</dbReference>
<protein>
    <submittedName>
        <fullName evidence="2">Uncharacterized protein</fullName>
    </submittedName>
</protein>
<sequence>MSNYFDISLETGPGSYEVQESMGYLSHKYYNSPRTVIAKAKKTSKIYLSAELNKQYSGLESPGVSTYNPNRENFLSKSPSTLFGKEERFMSHIKPLLNRSPGPVYSQVLQSSSHGVSFTKSRRHSSIEPTSPAPWDYNPIIPPMKIPAVIFRSTYESNVDKFLTPGPGTYQINSLQSRRGAYVSKIGRSIALGKDASPGPGSYETKKGHDKGKINFGSGKRSMDPRAYAKSYEMYRDT</sequence>
<name>A0A1R2AUP8_9CILI</name>
<feature type="compositionally biased region" description="Basic and acidic residues" evidence="1">
    <location>
        <begin position="204"/>
        <end position="213"/>
    </location>
</feature>
<proteinExistence type="predicted"/>
<evidence type="ECO:0000313" key="2">
    <source>
        <dbReference type="EMBL" id="OMJ68172.1"/>
    </source>
</evidence>
<dbReference type="Pfam" id="PF07004">
    <property type="entry name" value="SHIPPO-rpt"/>
    <property type="match status" value="2"/>
</dbReference>
<accession>A0A1R2AUP8</accession>
<feature type="region of interest" description="Disordered" evidence="1">
    <location>
        <begin position="193"/>
        <end position="224"/>
    </location>
</feature>
<dbReference type="OrthoDB" id="322134at2759"/>
<comment type="caution">
    <text evidence="2">The sequence shown here is derived from an EMBL/GenBank/DDBJ whole genome shotgun (WGS) entry which is preliminary data.</text>
</comment>
<dbReference type="AlphaFoldDB" id="A0A1R2AUP8"/>
<evidence type="ECO:0000256" key="1">
    <source>
        <dbReference type="SAM" id="MobiDB-lite"/>
    </source>
</evidence>
<gene>
    <name evidence="2" type="ORF">SteCoe_34448</name>
</gene>
<reference evidence="2 3" key="1">
    <citation type="submission" date="2016-11" db="EMBL/GenBank/DDBJ databases">
        <title>The macronuclear genome of Stentor coeruleus: a giant cell with tiny introns.</title>
        <authorList>
            <person name="Slabodnick M."/>
            <person name="Ruby J.G."/>
            <person name="Reiff S.B."/>
            <person name="Swart E.C."/>
            <person name="Gosai S."/>
            <person name="Prabakaran S."/>
            <person name="Witkowska E."/>
            <person name="Larue G.E."/>
            <person name="Fisher S."/>
            <person name="Freeman R.M."/>
            <person name="Gunawardena J."/>
            <person name="Chu W."/>
            <person name="Stover N.A."/>
            <person name="Gregory B.D."/>
            <person name="Nowacki M."/>
            <person name="Derisi J."/>
            <person name="Roy S.W."/>
            <person name="Marshall W.F."/>
            <person name="Sood P."/>
        </authorList>
    </citation>
    <scope>NUCLEOTIDE SEQUENCE [LARGE SCALE GENOMIC DNA]</scope>
    <source>
        <strain evidence="2">WM001</strain>
    </source>
</reference>
<dbReference type="EMBL" id="MPUH01001372">
    <property type="protein sequence ID" value="OMJ68172.1"/>
    <property type="molecule type" value="Genomic_DNA"/>
</dbReference>